<dbReference type="EMBL" id="KJ502657">
    <property type="protein sequence ID" value="AHN84652.1"/>
    <property type="molecule type" value="Genomic_DNA"/>
</dbReference>
<reference evidence="1 2" key="1">
    <citation type="submission" date="2014-02" db="EMBL/GenBank/DDBJ databases">
        <title>The complete genome of the phage of Vibrio sp. which is highly homologous to Vibro cyclitrophicus was sequenced and analyzed.</title>
        <authorList>
            <person name="Li Z."/>
            <person name="Xu Y."/>
            <person name="Zhang J."/>
        </authorList>
    </citation>
    <scope>NUCLEOTIDE SEQUENCE [LARGE SCALE GENOMIC DNA]</scope>
    <source>
        <strain evidence="1">Phi-Vc1</strain>
    </source>
</reference>
<gene>
    <name evidence="1" type="ORF">PV_001</name>
</gene>
<protein>
    <submittedName>
        <fullName evidence="1">Uncharacterized protein</fullName>
    </submittedName>
</protein>
<dbReference type="Proteomes" id="UP000019741">
    <property type="component" value="Segment"/>
</dbReference>
<name>X2KPJ1_9CAUD</name>
<proteinExistence type="predicted"/>
<evidence type="ECO:0000313" key="1">
    <source>
        <dbReference type="EMBL" id="AHN84652.1"/>
    </source>
</evidence>
<evidence type="ECO:0000313" key="2">
    <source>
        <dbReference type="Proteomes" id="UP000019741"/>
    </source>
</evidence>
<accession>X2KPJ1</accession>
<sequence length="60" mass="6925">MEIRMSRSKQEVFNELYERFEAGMPIPVDLQEEAHNHGIRVESVEDAALSSLEEVDCDDE</sequence>
<keyword evidence="2" id="KW-1185">Reference proteome</keyword>
<organism evidence="1 2">
    <name type="scientific">Vibrio phage Vc1</name>
    <dbReference type="NCBI Taxonomy" id="1480731"/>
    <lineage>
        <taxon>Viruses</taxon>
        <taxon>Duplodnaviria</taxon>
        <taxon>Heunggongvirae</taxon>
        <taxon>Uroviricota</taxon>
        <taxon>Caudoviricetes</taxon>
        <taxon>Drexlerviridae</taxon>
        <taxon>Jhansiroadvirus</taxon>
        <taxon>Jhansiroadvirus gwaliVC1</taxon>
    </lineage>
</organism>